<dbReference type="RefSeq" id="WP_093734158.1">
    <property type="nucleotide sequence ID" value="NZ_FNJD01000024.1"/>
</dbReference>
<comment type="caution">
    <text evidence="1">The sequence shown here is derived from an EMBL/GenBank/DDBJ whole genome shotgun (WGS) entry which is preliminary data.</text>
</comment>
<organism evidence="1 2">
    <name type="scientific">Sulfitobacter litoralis</name>
    <dbReference type="NCBI Taxonomy" id="335975"/>
    <lineage>
        <taxon>Bacteria</taxon>
        <taxon>Pseudomonadati</taxon>
        <taxon>Pseudomonadota</taxon>
        <taxon>Alphaproteobacteria</taxon>
        <taxon>Rhodobacterales</taxon>
        <taxon>Roseobacteraceae</taxon>
        <taxon>Sulfitobacter</taxon>
    </lineage>
</organism>
<keyword evidence="2" id="KW-1185">Reference proteome</keyword>
<reference evidence="1 2" key="1">
    <citation type="submission" date="2016-10" db="EMBL/GenBank/DDBJ databases">
        <authorList>
            <person name="Varghese N."/>
            <person name="Submissions S."/>
        </authorList>
    </citation>
    <scope>NUCLEOTIDE SEQUENCE [LARGE SCALE GENOMIC DNA]</scope>
    <source>
        <strain evidence="1 2">DSM 17584</strain>
    </source>
</reference>
<proteinExistence type="predicted"/>
<dbReference type="EMBL" id="FNJD01000024">
    <property type="protein sequence ID" value="SDP63159.1"/>
    <property type="molecule type" value="Genomic_DNA"/>
</dbReference>
<evidence type="ECO:0000313" key="1">
    <source>
        <dbReference type="EMBL" id="SDP63159.1"/>
    </source>
</evidence>
<protein>
    <submittedName>
        <fullName evidence="1">Uncharacterized protein</fullName>
    </submittedName>
</protein>
<gene>
    <name evidence="1" type="ORF">SAMN04488512_1244</name>
</gene>
<dbReference type="Proteomes" id="UP000198646">
    <property type="component" value="Unassembled WGS sequence"/>
</dbReference>
<accession>A0ABY0SVC9</accession>
<name>A0ABY0SVC9_9RHOB</name>
<evidence type="ECO:0000313" key="2">
    <source>
        <dbReference type="Proteomes" id="UP000198646"/>
    </source>
</evidence>
<sequence length="258" mass="29102">MTDESDELEGHVYVHFDGIKKSAEWIVKDYRGNGAFTDAQIEVLCQQFQMPRPLIKELSFYVGNSLDSDSEVDLLQVTKSKAIAHANKNIRRARLLLRKSESIERVKEELSGLSNIFAITKADAEILPTAMTADQDLEQQLTRLLQTPGSAALLKPDHSPSASDNRRFQVVMSCCYIWEDAGKDFGFSNELDDTNRVDRVGGIYQFVQTVAAMVSTSKHRLRGEVFHKDITHFKAYRLGRDPDAFLNEEPEFGSPKTV</sequence>